<dbReference type="AlphaFoldDB" id="A0A1V3FQD0"/>
<accession>A0A1V3FQD0</accession>
<dbReference type="Pfam" id="PF01674">
    <property type="entry name" value="Lipase_2"/>
    <property type="match status" value="1"/>
</dbReference>
<evidence type="ECO:0000256" key="1">
    <source>
        <dbReference type="SAM" id="SignalP"/>
    </source>
</evidence>
<reference evidence="3" key="1">
    <citation type="submission" date="2016-11" db="EMBL/GenBank/DDBJ databases">
        <title>Draft genome sequence of Anoxybacillus sp. strain 103 isolated from the Qarvajar hot spring in Nagorno-Karabach.</title>
        <authorList>
            <person name="Hovhannisyan P."/>
            <person name="Panosyan H."/>
            <person name="Birkeland N.-K."/>
        </authorList>
    </citation>
    <scope>NUCLEOTIDE SEQUENCE [LARGE SCALE GENOMIC DNA]</scope>
    <source>
        <strain evidence="3">103</strain>
    </source>
</reference>
<feature type="chain" id="PRO_5010702934" evidence="1">
    <location>
        <begin position="29"/>
        <end position="463"/>
    </location>
</feature>
<dbReference type="SUPFAM" id="SSF53474">
    <property type="entry name" value="alpha/beta-Hydrolases"/>
    <property type="match status" value="1"/>
</dbReference>
<keyword evidence="3" id="KW-1185">Reference proteome</keyword>
<name>A0A1V3FQD0_9BACL</name>
<dbReference type="InterPro" id="IPR029058">
    <property type="entry name" value="AB_hydrolase_fold"/>
</dbReference>
<feature type="signal peptide" evidence="1">
    <location>
        <begin position="1"/>
        <end position="28"/>
    </location>
</feature>
<dbReference type="Gene3D" id="3.40.50.1820">
    <property type="entry name" value="alpha/beta hydrolase"/>
    <property type="match status" value="1"/>
</dbReference>
<evidence type="ECO:0000313" key="2">
    <source>
        <dbReference type="EMBL" id="OOE03913.1"/>
    </source>
</evidence>
<protein>
    <submittedName>
        <fullName evidence="2">Uncharacterized protein</fullName>
    </submittedName>
</protein>
<gene>
    <name evidence="2" type="ORF">BO219_07010</name>
</gene>
<sequence>MLQRKTFMLALLVVFSLFPFLFSSFVSASESPTLISVASDPYPWERVEVYGSNVSQMISEKEKMLRISLPENDKVRSWFPSDVYVHVGYSSSNQDYDFGSYGYLKSNRYFVLGYGLGWKEATKPYPVLLVHGAADDMNRAWAHPWDKETPSSIDKPGLMQYLAERGYAVFAISFPHTHGNNLFQGQLIADAISIIKEKTGAAKVDIVAHSKGNISSIAYMSSLNDDWSDTAWMTNFRGDVRKYVAIAAPFKGLDTMFRYYLANTNTIDGTLNAPVAFYNAYIYYNYRNYYRWSMTDTYGDGNYFEGQTQLLHNWVDDPNDPVWFNFESDTGDFNNTRNKLYWGGCSYYVCSEGINIAIANSNGQNGTSNFIEKMNKKGLDPAIQFYVLYGTNQALDYYWFGYPIGEKAAPSDGLLFVKSATYTDGMTKRGATLKAMASGNYHHLDIARVTPVLNWIEKKLSEP</sequence>
<proteinExistence type="predicted"/>
<dbReference type="GO" id="GO:0016042">
    <property type="term" value="P:lipid catabolic process"/>
    <property type="evidence" value="ECO:0007669"/>
    <property type="project" value="InterPro"/>
</dbReference>
<dbReference type="Proteomes" id="UP000188458">
    <property type="component" value="Unassembled WGS sequence"/>
</dbReference>
<dbReference type="GO" id="GO:0016787">
    <property type="term" value="F:hydrolase activity"/>
    <property type="evidence" value="ECO:0007669"/>
    <property type="project" value="InterPro"/>
</dbReference>
<dbReference type="InterPro" id="IPR002918">
    <property type="entry name" value="Lipase_EstA/Esterase_EstB"/>
</dbReference>
<evidence type="ECO:0000313" key="3">
    <source>
        <dbReference type="Proteomes" id="UP000188458"/>
    </source>
</evidence>
<dbReference type="RefSeq" id="WP_077428994.1">
    <property type="nucleotide sequence ID" value="NZ_JBCNFI010000012.1"/>
</dbReference>
<keyword evidence="1" id="KW-0732">Signal</keyword>
<dbReference type="EMBL" id="MQAD01000007">
    <property type="protein sequence ID" value="OOE03913.1"/>
    <property type="molecule type" value="Genomic_DNA"/>
</dbReference>
<organism evidence="2 3">
    <name type="scientific">Anoxybacillus kestanbolensis</name>
    <dbReference type="NCBI Taxonomy" id="227476"/>
    <lineage>
        <taxon>Bacteria</taxon>
        <taxon>Bacillati</taxon>
        <taxon>Bacillota</taxon>
        <taxon>Bacilli</taxon>
        <taxon>Bacillales</taxon>
        <taxon>Anoxybacillaceae</taxon>
        <taxon>Anoxybacillus</taxon>
    </lineage>
</organism>
<comment type="caution">
    <text evidence="2">The sequence shown here is derived from an EMBL/GenBank/DDBJ whole genome shotgun (WGS) entry which is preliminary data.</text>
</comment>